<sequence>MGKFRSLIRLAAVVGPTAIKLVQTYGPQIRQLIHENPQYLQIFKGRLSLLSAGSGRAVKQLSERVSVLREQTAYLYGAANSAEMAQQAARWRDELESIAKVLPVLNQLERAEKKKMRKNIDKHVDELAAKIVQATLEDDIEDAEIVTEEGNN</sequence>
<proteinExistence type="predicted"/>
<name>A0ABX7IEJ3_9ACTO</name>
<reference evidence="1 2" key="1">
    <citation type="submission" date="2021-02" db="EMBL/GenBank/DDBJ databases">
        <title>Complete Genome Sequence of Arcanobacterium phocisimile strain DSM 26142T from a harbour seal.</title>
        <authorList>
            <person name="Borowiak M."/>
            <person name="Alssahen M."/>
            <person name="Malorny B."/>
            <person name="Laemmler C."/>
            <person name="Siebert U."/>
            <person name="Ploetz M."/>
            <person name="Abdulmawjood A."/>
        </authorList>
    </citation>
    <scope>NUCLEOTIDE SEQUENCE [LARGE SCALE GENOMIC DNA]</scope>
    <source>
        <strain evidence="1 2">DSM 26142</strain>
    </source>
</reference>
<evidence type="ECO:0000313" key="2">
    <source>
        <dbReference type="Proteomes" id="UP000602653"/>
    </source>
</evidence>
<protein>
    <submittedName>
        <fullName evidence="1">Uncharacterized protein</fullName>
    </submittedName>
</protein>
<evidence type="ECO:0000313" key="1">
    <source>
        <dbReference type="EMBL" id="QRV01417.1"/>
    </source>
</evidence>
<accession>A0ABX7IEJ3</accession>
<dbReference type="EMBL" id="CP070228">
    <property type="protein sequence ID" value="QRV01417.1"/>
    <property type="molecule type" value="Genomic_DNA"/>
</dbReference>
<gene>
    <name evidence="1" type="ORF">JTE88_04680</name>
</gene>
<organism evidence="1 2">
    <name type="scientific">Arcanobacterium phocisimile</name>
    <dbReference type="NCBI Taxonomy" id="1302235"/>
    <lineage>
        <taxon>Bacteria</taxon>
        <taxon>Bacillati</taxon>
        <taxon>Actinomycetota</taxon>
        <taxon>Actinomycetes</taxon>
        <taxon>Actinomycetales</taxon>
        <taxon>Actinomycetaceae</taxon>
        <taxon>Arcanobacterium</taxon>
    </lineage>
</organism>
<keyword evidence="2" id="KW-1185">Reference proteome</keyword>
<dbReference type="Proteomes" id="UP000602653">
    <property type="component" value="Chromosome"/>
</dbReference>
<dbReference type="RefSeq" id="WP_204423038.1">
    <property type="nucleotide sequence ID" value="NZ_CP070228.1"/>
</dbReference>